<reference evidence="2 3" key="1">
    <citation type="submission" date="2018-02" db="EMBL/GenBank/DDBJ databases">
        <title>Comparative genomes isolates from brazilian mangrove.</title>
        <authorList>
            <person name="Araujo J.E."/>
            <person name="Taketani R.G."/>
            <person name="Silva M.C.P."/>
            <person name="Loureco M.V."/>
            <person name="Andreote F.D."/>
        </authorList>
    </citation>
    <scope>NUCLEOTIDE SEQUENCE [LARGE SCALE GENOMIC DNA]</scope>
    <source>
        <strain evidence="2 3">Hex-1 MGV</strain>
    </source>
</reference>
<evidence type="ECO:0000313" key="3">
    <source>
        <dbReference type="Proteomes" id="UP000238322"/>
    </source>
</evidence>
<accession>A0A2S8FJW8</accession>
<dbReference type="Pfam" id="PF10825">
    <property type="entry name" value="DUF2752"/>
    <property type="match status" value="1"/>
</dbReference>
<dbReference type="InterPro" id="IPR021215">
    <property type="entry name" value="DUF2752"/>
</dbReference>
<dbReference type="EMBL" id="PUHY01000012">
    <property type="protein sequence ID" value="PQO32224.1"/>
    <property type="molecule type" value="Genomic_DNA"/>
</dbReference>
<feature type="transmembrane region" description="Helical" evidence="1">
    <location>
        <begin position="130"/>
        <end position="148"/>
    </location>
</feature>
<sequence>MSSSLVTPLPDEPVQPRRWAFHVLMLAISLPVIGLSFLLYLDGPTHVVIPWFDMPLPPSCGMQRVLGLDCPGCGLTRSFIALAHGDLNASLAFNPGGFLVFGLALFQIPYRIAQLYRVWLGEKPWDLTTMSLWFWSLIGVVLIFQWVVKMVL</sequence>
<feature type="transmembrane region" description="Helical" evidence="1">
    <location>
        <begin position="91"/>
        <end position="110"/>
    </location>
</feature>
<dbReference type="Proteomes" id="UP000238322">
    <property type="component" value="Unassembled WGS sequence"/>
</dbReference>
<keyword evidence="1" id="KW-0472">Membrane</keyword>
<dbReference type="AlphaFoldDB" id="A0A2S8FJW8"/>
<comment type="caution">
    <text evidence="2">The sequence shown here is derived from an EMBL/GenBank/DDBJ whole genome shotgun (WGS) entry which is preliminary data.</text>
</comment>
<dbReference type="OrthoDB" id="9816182at2"/>
<gene>
    <name evidence="2" type="ORF">C5Y83_18505</name>
</gene>
<proteinExistence type="predicted"/>
<dbReference type="RefSeq" id="WP_105331236.1">
    <property type="nucleotide sequence ID" value="NZ_PUHY01000012.1"/>
</dbReference>
<evidence type="ECO:0008006" key="4">
    <source>
        <dbReference type="Google" id="ProtNLM"/>
    </source>
</evidence>
<organism evidence="2 3">
    <name type="scientific">Blastopirellula marina</name>
    <dbReference type="NCBI Taxonomy" id="124"/>
    <lineage>
        <taxon>Bacteria</taxon>
        <taxon>Pseudomonadati</taxon>
        <taxon>Planctomycetota</taxon>
        <taxon>Planctomycetia</taxon>
        <taxon>Pirellulales</taxon>
        <taxon>Pirellulaceae</taxon>
        <taxon>Blastopirellula</taxon>
    </lineage>
</organism>
<keyword evidence="1" id="KW-0812">Transmembrane</keyword>
<name>A0A2S8FJW8_9BACT</name>
<keyword evidence="1" id="KW-1133">Transmembrane helix</keyword>
<protein>
    <recommendedName>
        <fullName evidence="4">DUF2752 domain-containing protein</fullName>
    </recommendedName>
</protein>
<feature type="transmembrane region" description="Helical" evidence="1">
    <location>
        <begin position="20"/>
        <end position="41"/>
    </location>
</feature>
<evidence type="ECO:0000313" key="2">
    <source>
        <dbReference type="EMBL" id="PQO32224.1"/>
    </source>
</evidence>
<evidence type="ECO:0000256" key="1">
    <source>
        <dbReference type="SAM" id="Phobius"/>
    </source>
</evidence>